<dbReference type="PROSITE" id="PS51257">
    <property type="entry name" value="PROKAR_LIPOPROTEIN"/>
    <property type="match status" value="1"/>
</dbReference>
<keyword evidence="2" id="KW-0472">Membrane</keyword>
<dbReference type="Proteomes" id="UP000250235">
    <property type="component" value="Unassembled WGS sequence"/>
</dbReference>
<proteinExistence type="predicted"/>
<evidence type="ECO:0000313" key="3">
    <source>
        <dbReference type="EMBL" id="KZV23138.1"/>
    </source>
</evidence>
<keyword evidence="4" id="KW-1185">Reference proteome</keyword>
<dbReference type="AlphaFoldDB" id="A0A2Z7AP38"/>
<evidence type="ECO:0000256" key="2">
    <source>
        <dbReference type="SAM" id="Phobius"/>
    </source>
</evidence>
<name>A0A2Z7AP38_9LAMI</name>
<dbReference type="EMBL" id="KV013949">
    <property type="protein sequence ID" value="KZV23138.1"/>
    <property type="molecule type" value="Genomic_DNA"/>
</dbReference>
<keyword evidence="2" id="KW-0812">Transmembrane</keyword>
<sequence length="179" mass="19339">MKSGCACCDRRCFNVVALRTKTTAFSLVGATSFGCCVLPAGGIACVCLLVDQQKQTSTRVNIPVARRGNVVVSLLLPESSGFLAVLIVAQYKETQVLQLVVVLTQLVVPQEMPPRRGRGRTTRRTEEESRAGSDDDVHQVEDVTRQIGGMELVLARFQRTNPLTFSAAEGGAMAEAWLA</sequence>
<accession>A0A2Z7AP38</accession>
<feature type="transmembrane region" description="Helical" evidence="2">
    <location>
        <begin position="70"/>
        <end position="89"/>
    </location>
</feature>
<organism evidence="3 4">
    <name type="scientific">Dorcoceras hygrometricum</name>
    <dbReference type="NCBI Taxonomy" id="472368"/>
    <lineage>
        <taxon>Eukaryota</taxon>
        <taxon>Viridiplantae</taxon>
        <taxon>Streptophyta</taxon>
        <taxon>Embryophyta</taxon>
        <taxon>Tracheophyta</taxon>
        <taxon>Spermatophyta</taxon>
        <taxon>Magnoliopsida</taxon>
        <taxon>eudicotyledons</taxon>
        <taxon>Gunneridae</taxon>
        <taxon>Pentapetalae</taxon>
        <taxon>asterids</taxon>
        <taxon>lamiids</taxon>
        <taxon>Lamiales</taxon>
        <taxon>Gesneriaceae</taxon>
        <taxon>Didymocarpoideae</taxon>
        <taxon>Trichosporeae</taxon>
        <taxon>Loxocarpinae</taxon>
        <taxon>Dorcoceras</taxon>
    </lineage>
</organism>
<keyword evidence="2" id="KW-1133">Transmembrane helix</keyword>
<feature type="compositionally biased region" description="Basic and acidic residues" evidence="1">
    <location>
        <begin position="123"/>
        <end position="139"/>
    </location>
</feature>
<feature type="region of interest" description="Disordered" evidence="1">
    <location>
        <begin position="112"/>
        <end position="139"/>
    </location>
</feature>
<reference evidence="3 4" key="1">
    <citation type="journal article" date="2015" name="Proc. Natl. Acad. Sci. U.S.A.">
        <title>The resurrection genome of Boea hygrometrica: A blueprint for survival of dehydration.</title>
        <authorList>
            <person name="Xiao L."/>
            <person name="Yang G."/>
            <person name="Zhang L."/>
            <person name="Yang X."/>
            <person name="Zhao S."/>
            <person name="Ji Z."/>
            <person name="Zhou Q."/>
            <person name="Hu M."/>
            <person name="Wang Y."/>
            <person name="Chen M."/>
            <person name="Xu Y."/>
            <person name="Jin H."/>
            <person name="Xiao X."/>
            <person name="Hu G."/>
            <person name="Bao F."/>
            <person name="Hu Y."/>
            <person name="Wan P."/>
            <person name="Li L."/>
            <person name="Deng X."/>
            <person name="Kuang T."/>
            <person name="Xiang C."/>
            <person name="Zhu J.K."/>
            <person name="Oliver M.J."/>
            <person name="He Y."/>
        </authorList>
    </citation>
    <scope>NUCLEOTIDE SEQUENCE [LARGE SCALE GENOMIC DNA]</scope>
    <source>
        <strain evidence="4">cv. XS01</strain>
    </source>
</reference>
<evidence type="ECO:0000313" key="4">
    <source>
        <dbReference type="Proteomes" id="UP000250235"/>
    </source>
</evidence>
<gene>
    <name evidence="3" type="ORF">F511_24972</name>
</gene>
<protein>
    <submittedName>
        <fullName evidence="3">Uncharacterized protein</fullName>
    </submittedName>
</protein>
<dbReference type="OrthoDB" id="913731at2759"/>
<feature type="transmembrane region" description="Helical" evidence="2">
    <location>
        <begin position="24"/>
        <end position="50"/>
    </location>
</feature>
<evidence type="ECO:0000256" key="1">
    <source>
        <dbReference type="SAM" id="MobiDB-lite"/>
    </source>
</evidence>